<dbReference type="Gene3D" id="1.10.260.40">
    <property type="entry name" value="lambda repressor-like DNA-binding domains"/>
    <property type="match status" value="1"/>
</dbReference>
<evidence type="ECO:0000256" key="1">
    <source>
        <dbReference type="ARBA" id="ARBA00023015"/>
    </source>
</evidence>
<evidence type="ECO:0000259" key="5">
    <source>
        <dbReference type="PROSITE" id="PS50943"/>
    </source>
</evidence>
<accession>A0A7X2P9H6</accession>
<gene>
    <name evidence="6" type="ORF">FYJ60_09500</name>
</gene>
<dbReference type="GO" id="GO:0000976">
    <property type="term" value="F:transcription cis-regulatory region binding"/>
    <property type="evidence" value="ECO:0007669"/>
    <property type="project" value="TreeGrafter"/>
</dbReference>
<dbReference type="GO" id="GO:0003700">
    <property type="term" value="F:DNA-binding transcription factor activity"/>
    <property type="evidence" value="ECO:0007669"/>
    <property type="project" value="TreeGrafter"/>
</dbReference>
<dbReference type="InterPro" id="IPR028082">
    <property type="entry name" value="Peripla_BP_I"/>
</dbReference>
<proteinExistence type="predicted"/>
<dbReference type="PANTHER" id="PTHR30146:SF109">
    <property type="entry name" value="HTH-TYPE TRANSCRIPTIONAL REGULATOR GALS"/>
    <property type="match status" value="1"/>
</dbReference>
<dbReference type="SUPFAM" id="SSF47413">
    <property type="entry name" value="lambda repressor-like DNA-binding domains"/>
    <property type="match status" value="1"/>
</dbReference>
<keyword evidence="3" id="KW-0804">Transcription</keyword>
<evidence type="ECO:0000313" key="6">
    <source>
        <dbReference type="EMBL" id="MST82550.1"/>
    </source>
</evidence>
<name>A0A7X2P9H6_9FIRM</name>
<dbReference type="SMART" id="SM00354">
    <property type="entry name" value="HTH_LACI"/>
    <property type="match status" value="1"/>
</dbReference>
<dbReference type="CDD" id="cd06267">
    <property type="entry name" value="PBP1_LacI_sugar_binding-like"/>
    <property type="match status" value="1"/>
</dbReference>
<dbReference type="RefSeq" id="WP_154458467.1">
    <property type="nucleotide sequence ID" value="NZ_VUMV01000007.1"/>
</dbReference>
<feature type="domain" description="HTH lacI-type" evidence="4">
    <location>
        <begin position="10"/>
        <end position="64"/>
    </location>
</feature>
<reference evidence="6 7" key="1">
    <citation type="submission" date="2019-08" db="EMBL/GenBank/DDBJ databases">
        <title>In-depth cultivation of the pig gut microbiome towards novel bacterial diversity and tailored functional studies.</title>
        <authorList>
            <person name="Wylensek D."/>
            <person name="Hitch T.C.A."/>
            <person name="Clavel T."/>
        </authorList>
    </citation>
    <scope>NUCLEOTIDE SEQUENCE [LARGE SCALE GENOMIC DNA]</scope>
    <source>
        <strain evidence="6 7">Oil+RF-744-WCA-WT-13</strain>
    </source>
</reference>
<evidence type="ECO:0000256" key="2">
    <source>
        <dbReference type="ARBA" id="ARBA00023125"/>
    </source>
</evidence>
<dbReference type="InterPro" id="IPR010982">
    <property type="entry name" value="Lambda_DNA-bd_dom_sf"/>
</dbReference>
<dbReference type="CDD" id="cd01392">
    <property type="entry name" value="HTH_LacI"/>
    <property type="match status" value="1"/>
</dbReference>
<dbReference type="Pfam" id="PF00356">
    <property type="entry name" value="LacI"/>
    <property type="match status" value="1"/>
</dbReference>
<dbReference type="PROSITE" id="PS50932">
    <property type="entry name" value="HTH_LACI_2"/>
    <property type="match status" value="1"/>
</dbReference>
<evidence type="ECO:0000256" key="3">
    <source>
        <dbReference type="ARBA" id="ARBA00023163"/>
    </source>
</evidence>
<evidence type="ECO:0000313" key="7">
    <source>
        <dbReference type="Proteomes" id="UP000466864"/>
    </source>
</evidence>
<dbReference type="Gene3D" id="3.40.50.2300">
    <property type="match status" value="2"/>
</dbReference>
<dbReference type="AlphaFoldDB" id="A0A7X2P9H6"/>
<feature type="domain" description="HTH cro/C1-type" evidence="5">
    <location>
        <begin position="11"/>
        <end position="58"/>
    </location>
</feature>
<dbReference type="EMBL" id="VUMV01000007">
    <property type="protein sequence ID" value="MST82550.1"/>
    <property type="molecule type" value="Genomic_DNA"/>
</dbReference>
<evidence type="ECO:0000259" key="4">
    <source>
        <dbReference type="PROSITE" id="PS50932"/>
    </source>
</evidence>
<dbReference type="PROSITE" id="PS50943">
    <property type="entry name" value="HTH_CROC1"/>
    <property type="match status" value="1"/>
</dbReference>
<keyword evidence="7" id="KW-1185">Reference proteome</keyword>
<organism evidence="6 7">
    <name type="scientific">Bilifractor porci</name>
    <dbReference type="NCBI Taxonomy" id="2606636"/>
    <lineage>
        <taxon>Bacteria</taxon>
        <taxon>Bacillati</taxon>
        <taxon>Bacillota</taxon>
        <taxon>Clostridia</taxon>
        <taxon>Lachnospirales</taxon>
        <taxon>Lachnospiraceae</taxon>
        <taxon>Bilifractor</taxon>
    </lineage>
</organism>
<comment type="caution">
    <text evidence="6">The sequence shown here is derived from an EMBL/GenBank/DDBJ whole genome shotgun (WGS) entry which is preliminary data.</text>
</comment>
<dbReference type="SUPFAM" id="SSF53822">
    <property type="entry name" value="Periplasmic binding protein-like I"/>
    <property type="match status" value="1"/>
</dbReference>
<dbReference type="InterPro" id="IPR046335">
    <property type="entry name" value="LacI/GalR-like_sensor"/>
</dbReference>
<sequence>MAEKRRCQHPTIKMVAEEAGVSVGSVSNFLNHSAKLRTATSEKIEKAIRTLDYSPDYVAGSLRRKKSKNIMVLSPNMNNTFHTKTLSTYTDIAIKHGYYIQTYGYEYSPARERSALKRARNSKSCLVVVFNGCEDEEEISRLVSSGIPVILADRLSDELRVNMVAFDNEKVFDSILPMVKEKGYDRLGVFFEPVTIINLVRRYEGIKRAAKKAGVQCGEKELFCDKTLRLDNLQNGYLYMRSVLEKNTYESLPKCWICSSDNLAIGALKAFREKKYRVPEDFSIIGFDNIAVSSFVNPPLTTVDQDQKLLGEKLWEMTEITLSGNIAGNRIIIPQKLVLRESF</sequence>
<keyword evidence="2" id="KW-0238">DNA-binding</keyword>
<keyword evidence="1" id="KW-0805">Transcription regulation</keyword>
<dbReference type="InterPro" id="IPR000843">
    <property type="entry name" value="HTH_LacI"/>
</dbReference>
<dbReference type="Pfam" id="PF13377">
    <property type="entry name" value="Peripla_BP_3"/>
    <property type="match status" value="1"/>
</dbReference>
<dbReference type="InterPro" id="IPR001387">
    <property type="entry name" value="Cro/C1-type_HTH"/>
</dbReference>
<dbReference type="PANTHER" id="PTHR30146">
    <property type="entry name" value="LACI-RELATED TRANSCRIPTIONAL REPRESSOR"/>
    <property type="match status" value="1"/>
</dbReference>
<protein>
    <submittedName>
        <fullName evidence="6">LacI family transcriptional regulator</fullName>
    </submittedName>
</protein>
<dbReference type="Proteomes" id="UP000466864">
    <property type="component" value="Unassembled WGS sequence"/>
</dbReference>